<dbReference type="GO" id="GO:0003677">
    <property type="term" value="F:DNA binding"/>
    <property type="evidence" value="ECO:0007669"/>
    <property type="project" value="InterPro"/>
</dbReference>
<name>S6U8M9_PSESF</name>
<comment type="caution">
    <text evidence="6">The sequence shown here is derived from an EMBL/GenBank/DDBJ whole genome shotgun (WGS) entry which is preliminary data.</text>
</comment>
<dbReference type="AlphaFoldDB" id="S6U8M9"/>
<organism evidence="6 7">
    <name type="scientific">Pseudomonas syringae pv. actinidiae ICMP 18807</name>
    <dbReference type="NCBI Taxonomy" id="1194404"/>
    <lineage>
        <taxon>Bacteria</taxon>
        <taxon>Pseudomonadati</taxon>
        <taxon>Pseudomonadota</taxon>
        <taxon>Gammaproteobacteria</taxon>
        <taxon>Pseudomonadales</taxon>
        <taxon>Pseudomonadaceae</taxon>
        <taxon>Pseudomonas</taxon>
        <taxon>Pseudomonas syringae</taxon>
    </lineage>
</organism>
<dbReference type="CDD" id="cd18139">
    <property type="entry name" value="HLD_clamp_RarA"/>
    <property type="match status" value="1"/>
</dbReference>
<dbReference type="Gene3D" id="3.40.50.300">
    <property type="entry name" value="P-loop containing nucleotide triphosphate hydrolases"/>
    <property type="match status" value="1"/>
</dbReference>
<dbReference type="SUPFAM" id="SSF52540">
    <property type="entry name" value="P-loop containing nucleoside triphosphate hydrolases"/>
    <property type="match status" value="1"/>
</dbReference>
<dbReference type="Pfam" id="PF12002">
    <property type="entry name" value="MgsA_C"/>
    <property type="match status" value="1"/>
</dbReference>
<evidence type="ECO:0000313" key="7">
    <source>
        <dbReference type="Proteomes" id="UP000015729"/>
    </source>
</evidence>
<dbReference type="SUPFAM" id="SSF48019">
    <property type="entry name" value="post-AAA+ oligomerization domain-like"/>
    <property type="match status" value="1"/>
</dbReference>
<dbReference type="GO" id="GO:0005524">
    <property type="term" value="F:ATP binding"/>
    <property type="evidence" value="ECO:0007669"/>
    <property type="project" value="UniProtKB-KW"/>
</dbReference>
<evidence type="ECO:0000256" key="1">
    <source>
        <dbReference type="ARBA" id="ARBA00022741"/>
    </source>
</evidence>
<dbReference type="GO" id="GO:0016887">
    <property type="term" value="F:ATP hydrolysis activity"/>
    <property type="evidence" value="ECO:0007669"/>
    <property type="project" value="InterPro"/>
</dbReference>
<evidence type="ECO:0000259" key="3">
    <source>
        <dbReference type="Pfam" id="PF00004"/>
    </source>
</evidence>
<sequence length="198" mass="22077">EIRQAVEVAKQQAGQYGKRTILFVDEVHRFNKSQQDAFLPYVEDGTLIFIGATTENPSFELNNALLSRARVYVLKSLDEAALRKLVNRALTEDRGLGQRKLTLSDEGFAMLMAAADGDGRRMLNLLENASDLAEDGSEIDIELLQSLLGDSRRRFDKGGEAFYDQISALHKSIRGSNPDAALYWFARMIDGGCDPLYL</sequence>
<dbReference type="InterPro" id="IPR003959">
    <property type="entry name" value="ATPase_AAA_core"/>
</dbReference>
<evidence type="ECO:0000256" key="2">
    <source>
        <dbReference type="ARBA" id="ARBA00022840"/>
    </source>
</evidence>
<dbReference type="PANTHER" id="PTHR13779">
    <property type="entry name" value="WERNER HELICASE-INTERACTING PROTEIN 1 FAMILY MEMBER"/>
    <property type="match status" value="1"/>
</dbReference>
<feature type="domain" description="MgsA AAA+ ATPase C-terminal" evidence="4">
    <location>
        <begin position="175"/>
        <end position="198"/>
    </location>
</feature>
<dbReference type="InterPro" id="IPR032423">
    <property type="entry name" value="AAA_assoc_2"/>
</dbReference>
<dbReference type="Gene3D" id="1.10.8.60">
    <property type="match status" value="1"/>
</dbReference>
<evidence type="ECO:0000259" key="5">
    <source>
        <dbReference type="Pfam" id="PF16193"/>
    </source>
</evidence>
<evidence type="ECO:0000259" key="4">
    <source>
        <dbReference type="Pfam" id="PF12002"/>
    </source>
</evidence>
<keyword evidence="2" id="KW-0067">ATP-binding</keyword>
<dbReference type="GO" id="GO:0006261">
    <property type="term" value="P:DNA-templated DNA replication"/>
    <property type="evidence" value="ECO:0007669"/>
    <property type="project" value="TreeGrafter"/>
</dbReference>
<protein>
    <submittedName>
        <fullName evidence="6">Recombination factor protein RarA</fullName>
    </submittedName>
</protein>
<dbReference type="Pfam" id="PF16193">
    <property type="entry name" value="AAA_assoc_2"/>
    <property type="match status" value="1"/>
</dbReference>
<dbReference type="InterPro" id="IPR027417">
    <property type="entry name" value="P-loop_NTPase"/>
</dbReference>
<dbReference type="Gene3D" id="1.20.272.10">
    <property type="match status" value="1"/>
</dbReference>
<keyword evidence="1" id="KW-0547">Nucleotide-binding</keyword>
<dbReference type="GO" id="GO:0000731">
    <property type="term" value="P:DNA synthesis involved in DNA repair"/>
    <property type="evidence" value="ECO:0007669"/>
    <property type="project" value="TreeGrafter"/>
</dbReference>
<evidence type="ECO:0000313" key="6">
    <source>
        <dbReference type="EMBL" id="EPN52318.1"/>
    </source>
</evidence>
<dbReference type="EMBL" id="AOKG01001171">
    <property type="protein sequence ID" value="EPN52318.1"/>
    <property type="molecule type" value="Genomic_DNA"/>
</dbReference>
<dbReference type="Pfam" id="PF00004">
    <property type="entry name" value="AAA"/>
    <property type="match status" value="1"/>
</dbReference>
<proteinExistence type="predicted"/>
<dbReference type="PANTHER" id="PTHR13779:SF7">
    <property type="entry name" value="ATPASE WRNIP1"/>
    <property type="match status" value="1"/>
</dbReference>
<dbReference type="InterPro" id="IPR051314">
    <property type="entry name" value="AAA_ATPase_RarA/MGS1/WRNIP1"/>
</dbReference>
<dbReference type="InterPro" id="IPR008921">
    <property type="entry name" value="DNA_pol3_clamp-load_cplx_C"/>
</dbReference>
<reference evidence="6 7" key="1">
    <citation type="journal article" date="2013" name="PLoS Pathog.">
        <title>Genomic analysis of the Kiwifruit pathogen Pseudomonas syringae pv. actinidiae provides insight into the origins of an emergent plant disease.</title>
        <authorList>
            <person name="McCann H.C."/>
            <person name="Rikkerink E.H."/>
            <person name="Bertels F."/>
            <person name="Fiers M."/>
            <person name="Lu A."/>
            <person name="Rees-George J."/>
            <person name="Andersen M.T."/>
            <person name="Gleave A.P."/>
            <person name="Haubold B."/>
            <person name="Wohlers M.W."/>
            <person name="Guttman D.S."/>
            <person name="Wang P.W."/>
            <person name="Straub C."/>
            <person name="Vanneste J.L."/>
            <person name="Rainey P.B."/>
            <person name="Templeton M.D."/>
        </authorList>
    </citation>
    <scope>NUCLEOTIDE SEQUENCE [LARGE SCALE GENOMIC DNA]</scope>
    <source>
        <strain evidence="6 7">ICMP 18807</strain>
    </source>
</reference>
<accession>S6U8M9</accession>
<feature type="non-terminal residue" evidence="6">
    <location>
        <position position="198"/>
    </location>
</feature>
<feature type="domain" description="AAA C-terminal" evidence="5">
    <location>
        <begin position="98"/>
        <end position="174"/>
    </location>
</feature>
<dbReference type="Proteomes" id="UP000015729">
    <property type="component" value="Unassembled WGS sequence"/>
</dbReference>
<feature type="non-terminal residue" evidence="6">
    <location>
        <position position="1"/>
    </location>
</feature>
<dbReference type="InterPro" id="IPR021886">
    <property type="entry name" value="MgsA_C"/>
</dbReference>
<feature type="domain" description="ATPase AAA-type core" evidence="3">
    <location>
        <begin position="2"/>
        <end position="72"/>
    </location>
</feature>
<dbReference type="GO" id="GO:0017116">
    <property type="term" value="F:single-stranded DNA helicase activity"/>
    <property type="evidence" value="ECO:0007669"/>
    <property type="project" value="TreeGrafter"/>
</dbReference>
<gene>
    <name evidence="6" type="ORF">A244_17314</name>
</gene>
<dbReference type="GO" id="GO:0008047">
    <property type="term" value="F:enzyme activator activity"/>
    <property type="evidence" value="ECO:0007669"/>
    <property type="project" value="TreeGrafter"/>
</dbReference>